<sequence>MDNFAPEATLEQIFGALDALVGEAVCILCAMRSIEEDLERESLRRASDSRTELNAITGQLRVTPSLLDATGRLWPEITPLSSGVVRPIPRNPRV</sequence>
<proteinExistence type="predicted"/>
<organism evidence="1">
    <name type="scientific">marine sediment metagenome</name>
    <dbReference type="NCBI Taxonomy" id="412755"/>
    <lineage>
        <taxon>unclassified sequences</taxon>
        <taxon>metagenomes</taxon>
        <taxon>ecological metagenomes</taxon>
    </lineage>
</organism>
<accession>A0A0F9DZR2</accession>
<evidence type="ECO:0000313" key="1">
    <source>
        <dbReference type="EMBL" id="KKL67234.1"/>
    </source>
</evidence>
<protein>
    <submittedName>
        <fullName evidence="1">Uncharacterized protein</fullName>
    </submittedName>
</protein>
<gene>
    <name evidence="1" type="ORF">LCGC14_2137040</name>
</gene>
<reference evidence="1" key="1">
    <citation type="journal article" date="2015" name="Nature">
        <title>Complex archaea that bridge the gap between prokaryotes and eukaryotes.</title>
        <authorList>
            <person name="Spang A."/>
            <person name="Saw J.H."/>
            <person name="Jorgensen S.L."/>
            <person name="Zaremba-Niedzwiedzka K."/>
            <person name="Martijn J."/>
            <person name="Lind A.E."/>
            <person name="van Eijk R."/>
            <person name="Schleper C."/>
            <person name="Guy L."/>
            <person name="Ettema T.J."/>
        </authorList>
    </citation>
    <scope>NUCLEOTIDE SEQUENCE</scope>
</reference>
<comment type="caution">
    <text evidence="1">The sequence shown here is derived from an EMBL/GenBank/DDBJ whole genome shotgun (WGS) entry which is preliminary data.</text>
</comment>
<dbReference type="AlphaFoldDB" id="A0A0F9DZR2"/>
<dbReference type="EMBL" id="LAZR01026933">
    <property type="protein sequence ID" value="KKL67234.1"/>
    <property type="molecule type" value="Genomic_DNA"/>
</dbReference>
<name>A0A0F9DZR2_9ZZZZ</name>